<keyword evidence="3" id="KW-1185">Reference proteome</keyword>
<evidence type="ECO:0000313" key="3">
    <source>
        <dbReference type="Proteomes" id="UP000192674"/>
    </source>
</evidence>
<keyword evidence="1" id="KW-0175">Coiled coil</keyword>
<name>A0A1Y5XX36_KIBAR</name>
<reference evidence="2 3" key="1">
    <citation type="submission" date="2017-04" db="EMBL/GenBank/DDBJ databases">
        <authorList>
            <person name="Afonso C.L."/>
            <person name="Miller P.J."/>
            <person name="Scott M.A."/>
            <person name="Spackman E."/>
            <person name="Goraichik I."/>
            <person name="Dimitrov K.M."/>
            <person name="Suarez D.L."/>
            <person name="Swayne D.E."/>
        </authorList>
    </citation>
    <scope>NUCLEOTIDE SEQUENCE [LARGE SCALE GENOMIC DNA]</scope>
    <source>
        <strain evidence="2 3">DSM 43828</strain>
    </source>
</reference>
<proteinExistence type="predicted"/>
<gene>
    <name evidence="2" type="ORF">SAMN05661093_05824</name>
</gene>
<evidence type="ECO:0000313" key="2">
    <source>
        <dbReference type="EMBL" id="SMD18564.1"/>
    </source>
</evidence>
<dbReference type="AlphaFoldDB" id="A0A1Y5XX36"/>
<feature type="coiled-coil region" evidence="1">
    <location>
        <begin position="31"/>
        <end position="58"/>
    </location>
</feature>
<organism evidence="2 3">
    <name type="scientific">Kibdelosporangium aridum</name>
    <dbReference type="NCBI Taxonomy" id="2030"/>
    <lineage>
        <taxon>Bacteria</taxon>
        <taxon>Bacillati</taxon>
        <taxon>Actinomycetota</taxon>
        <taxon>Actinomycetes</taxon>
        <taxon>Pseudonocardiales</taxon>
        <taxon>Pseudonocardiaceae</taxon>
        <taxon>Kibdelosporangium</taxon>
    </lineage>
</organism>
<evidence type="ECO:0000256" key="1">
    <source>
        <dbReference type="SAM" id="Coils"/>
    </source>
</evidence>
<dbReference type="EMBL" id="FWXV01000005">
    <property type="protein sequence ID" value="SMD18564.1"/>
    <property type="molecule type" value="Genomic_DNA"/>
</dbReference>
<dbReference type="OrthoDB" id="3695640at2"/>
<sequence length="121" mass="13758">MTDDPVAQYKEILDLTRQASQQLADRERRRRVEVVTEITAAEKAIKQATEQEEQVKKEITGWWRQVAARLAGLNWITPGRPPEPDPAGRPDLLDTYLAEIEPATNTFVAALRKAVWPKKLP</sequence>
<dbReference type="RefSeq" id="WP_084430063.1">
    <property type="nucleotide sequence ID" value="NZ_FWXV01000005.1"/>
</dbReference>
<protein>
    <submittedName>
        <fullName evidence="2">Uncharacterized protein</fullName>
    </submittedName>
</protein>
<accession>A0A1Y5XX36</accession>
<dbReference type="Proteomes" id="UP000192674">
    <property type="component" value="Unassembled WGS sequence"/>
</dbReference>